<keyword evidence="3" id="KW-1185">Reference proteome</keyword>
<organism evidence="2 3">
    <name type="scientific">Pannonibacter anstelovis</name>
    <dbReference type="NCBI Taxonomy" id="3121537"/>
    <lineage>
        <taxon>Bacteria</taxon>
        <taxon>Pseudomonadati</taxon>
        <taxon>Pseudomonadota</taxon>
        <taxon>Alphaproteobacteria</taxon>
        <taxon>Hyphomicrobiales</taxon>
        <taxon>Stappiaceae</taxon>
        <taxon>Pannonibacter</taxon>
    </lineage>
</organism>
<sequence length="151" mass="16505">MIKRGILEALRFLATWLVASVLGSLVATLGFLIVLFLQEAPFLEGRPWTDILLYPLLTLFFASLMTPLPALVLYLVSRFIRVTLLNYLLLGTVMGVITAVMTASLMLAPVGGFSFTVAFGAVFLMVFLAICLPASMTGALVFYRQARQHSA</sequence>
<comment type="caution">
    <text evidence="2">The sequence shown here is derived from an EMBL/GenBank/DDBJ whole genome shotgun (WGS) entry which is preliminary data.</text>
</comment>
<feature type="transmembrane region" description="Helical" evidence="1">
    <location>
        <begin position="87"/>
        <end position="107"/>
    </location>
</feature>
<feature type="transmembrane region" description="Helical" evidence="1">
    <location>
        <begin position="52"/>
        <end position="75"/>
    </location>
</feature>
<reference evidence="2 3" key="1">
    <citation type="submission" date="2024-02" db="EMBL/GenBank/DDBJ databases">
        <title>A new putative Pannonibacter species isolated from two cases of bloodstream infections in paediatric patients.</title>
        <authorList>
            <person name="Castellana S."/>
            <person name="De Laurentiis V."/>
            <person name="Grassi M."/>
            <person name="De Leonardis F."/>
            <person name="Mosca A."/>
            <person name="De Carlo C."/>
            <person name="Sparapano E."/>
            <person name="Ronga L."/>
            <person name="Santacroce L."/>
            <person name="Chironna M."/>
            <person name="De Robertis A."/>
            <person name="Bianco A."/>
            <person name="Del Sambro L."/>
            <person name="Capozzi L."/>
            <person name="Parisi A."/>
        </authorList>
    </citation>
    <scope>NUCLEOTIDE SEQUENCE [LARGE SCALE GENOMIC DNA]</scope>
    <source>
        <strain evidence="2 3">Pt2</strain>
    </source>
</reference>
<evidence type="ECO:0000313" key="3">
    <source>
        <dbReference type="Proteomes" id="UP001380822"/>
    </source>
</evidence>
<evidence type="ECO:0000256" key="1">
    <source>
        <dbReference type="SAM" id="Phobius"/>
    </source>
</evidence>
<keyword evidence="1" id="KW-0812">Transmembrane</keyword>
<proteinExistence type="predicted"/>
<gene>
    <name evidence="2" type="ORF">V6L76_01255</name>
</gene>
<keyword evidence="1" id="KW-0472">Membrane</keyword>
<dbReference type="RefSeq" id="WP_334249718.1">
    <property type="nucleotide sequence ID" value="NZ_JBAKBE010000001.1"/>
</dbReference>
<feature type="transmembrane region" description="Helical" evidence="1">
    <location>
        <begin position="113"/>
        <end position="143"/>
    </location>
</feature>
<keyword evidence="1" id="KW-1133">Transmembrane helix</keyword>
<dbReference type="EMBL" id="JBAKBE010000001">
    <property type="protein sequence ID" value="MEH0094858.1"/>
    <property type="molecule type" value="Genomic_DNA"/>
</dbReference>
<accession>A0ABU7ZIB4</accession>
<name>A0ABU7ZIB4_9HYPH</name>
<dbReference type="Proteomes" id="UP001380822">
    <property type="component" value="Unassembled WGS sequence"/>
</dbReference>
<feature type="transmembrane region" description="Helical" evidence="1">
    <location>
        <begin position="12"/>
        <end position="37"/>
    </location>
</feature>
<protein>
    <submittedName>
        <fullName evidence="2">Uncharacterized protein</fullName>
    </submittedName>
</protein>
<evidence type="ECO:0000313" key="2">
    <source>
        <dbReference type="EMBL" id="MEH0094858.1"/>
    </source>
</evidence>